<keyword evidence="3" id="KW-1185">Reference proteome</keyword>
<feature type="compositionally biased region" description="Polar residues" evidence="1">
    <location>
        <begin position="143"/>
        <end position="158"/>
    </location>
</feature>
<reference evidence="2" key="2">
    <citation type="submission" date="2020-09" db="EMBL/GenBank/DDBJ databases">
        <authorList>
            <person name="Sun Q."/>
            <person name="Zhou Y."/>
        </authorList>
    </citation>
    <scope>NUCLEOTIDE SEQUENCE</scope>
    <source>
        <strain evidence="2">CGMCC 4.7201</strain>
    </source>
</reference>
<feature type="region of interest" description="Disordered" evidence="1">
    <location>
        <begin position="1"/>
        <end position="374"/>
    </location>
</feature>
<evidence type="ECO:0000313" key="3">
    <source>
        <dbReference type="Proteomes" id="UP000641932"/>
    </source>
</evidence>
<evidence type="ECO:0000313" key="2">
    <source>
        <dbReference type="EMBL" id="GGO85954.1"/>
    </source>
</evidence>
<feature type="compositionally biased region" description="Low complexity" evidence="1">
    <location>
        <begin position="175"/>
        <end position="195"/>
    </location>
</feature>
<dbReference type="RefSeq" id="WP_189131283.1">
    <property type="nucleotide sequence ID" value="NZ_BMMS01000007.1"/>
</dbReference>
<feature type="compositionally biased region" description="Pro residues" evidence="1">
    <location>
        <begin position="163"/>
        <end position="174"/>
    </location>
</feature>
<reference evidence="2" key="1">
    <citation type="journal article" date="2014" name="Int. J. Syst. Evol. Microbiol.">
        <title>Complete genome sequence of Corynebacterium casei LMG S-19264T (=DSM 44701T), isolated from a smear-ripened cheese.</title>
        <authorList>
            <consortium name="US DOE Joint Genome Institute (JGI-PGF)"/>
            <person name="Walter F."/>
            <person name="Albersmeier A."/>
            <person name="Kalinowski J."/>
            <person name="Ruckert C."/>
        </authorList>
    </citation>
    <scope>NUCLEOTIDE SEQUENCE</scope>
    <source>
        <strain evidence="2">CGMCC 4.7201</strain>
    </source>
</reference>
<evidence type="ECO:0000256" key="1">
    <source>
        <dbReference type="SAM" id="MobiDB-lite"/>
    </source>
</evidence>
<comment type="caution">
    <text evidence="2">The sequence shown here is derived from an EMBL/GenBank/DDBJ whole genome shotgun (WGS) entry which is preliminary data.</text>
</comment>
<name>A0A918DVF9_9ACTN</name>
<proteinExistence type="predicted"/>
<feature type="compositionally biased region" description="Gly residues" evidence="1">
    <location>
        <begin position="320"/>
        <end position="329"/>
    </location>
</feature>
<dbReference type="Proteomes" id="UP000641932">
    <property type="component" value="Unassembled WGS sequence"/>
</dbReference>
<accession>A0A918DVF9</accession>
<dbReference type="AlphaFoldDB" id="A0A918DVF9"/>
<dbReference type="EMBL" id="BMMS01000007">
    <property type="protein sequence ID" value="GGO85954.1"/>
    <property type="molecule type" value="Genomic_DNA"/>
</dbReference>
<feature type="compositionally biased region" description="Gly residues" evidence="1">
    <location>
        <begin position="230"/>
        <end position="258"/>
    </location>
</feature>
<gene>
    <name evidence="2" type="ORF">GCM10012280_20960</name>
</gene>
<protein>
    <recommendedName>
        <fullName evidence="4">Peptidoglycan binding domain-containing protein</fullName>
    </recommendedName>
</protein>
<evidence type="ECO:0008006" key="4">
    <source>
        <dbReference type="Google" id="ProtNLM"/>
    </source>
</evidence>
<feature type="compositionally biased region" description="Low complexity" evidence="1">
    <location>
        <begin position="286"/>
        <end position="302"/>
    </location>
</feature>
<sequence length="685" mass="69287">MSRETDSSPYPQDGGRGGGSAYPSGTPPYGSRNQQPPAPPTGDSAPEEPRTETTLTTRVKINIPGSRPIPPVVVRTPVNGATEGGSPSPAASGADESTATTAMPPGWDFPGQNAAPSAPPAPAAPEQEPPIDTTSDWFAPRRGNQSGRAGDSSETTGQRRLPPQQPSVPQPPAQTGPAPQQPQQQIPYLTEQPRPGGQPSPPQPPKGPLPGQRLTGTVPGGLPGPHSGLYGPGGPGAQGGPGAPGGPGPLGGPGGQDAGSGPATEPFPVYRPEDDAPMGPGGSFGASGTSGPTTGPMTGDMVPPLPRKQQSESPFQTQGAGAGYGGGGAPTSSDTLVSGIPAVKPPVPRMPDTSDADDDYRYADEGDSGPAPRGRSKVILAVAGLVVAGGIAYGAGLLLDHADVPNGTTVLGVDIGGKSKDQAVRTLDGALNKRISGPIVLDVGGQRKNLLPSVAGLGIDTAETVRGVAHRDYNPVSVISSLFGGTREAPATFKIDDDKLKAALDSLGGTSTNRSDGMVKFVAGKPVGVPGKPGKAVDAGSAAGQVRQAYIERARTGADKPVVVRSTEQQPKVTQAEIDRAIQKLGTPAMSGLVTVQVGGVSVPFSPEKSLSKFLTLKPTPDGKLVYHFDLAVLKELYGGAFDGVLLERGNGTKTAVTPQDVASAIQPELRKTGPKTAVVENVAQ</sequence>
<feature type="compositionally biased region" description="Pro residues" evidence="1">
    <location>
        <begin position="196"/>
        <end position="208"/>
    </location>
</feature>
<organism evidence="2 3">
    <name type="scientific">Wenjunlia tyrosinilytica</name>
    <dbReference type="NCBI Taxonomy" id="1544741"/>
    <lineage>
        <taxon>Bacteria</taxon>
        <taxon>Bacillati</taxon>
        <taxon>Actinomycetota</taxon>
        <taxon>Actinomycetes</taxon>
        <taxon>Kitasatosporales</taxon>
        <taxon>Streptomycetaceae</taxon>
        <taxon>Wenjunlia</taxon>
    </lineage>
</organism>